<evidence type="ECO:0000313" key="1">
    <source>
        <dbReference type="EMBL" id="GME98279.1"/>
    </source>
</evidence>
<name>A0ACB5U1K6_AMBMO</name>
<reference evidence="1" key="1">
    <citation type="submission" date="2023-04" db="EMBL/GenBank/DDBJ databases">
        <title>Ambrosiozyma monospora NBRC 10751.</title>
        <authorList>
            <person name="Ichikawa N."/>
            <person name="Sato H."/>
            <person name="Tonouchi N."/>
        </authorList>
    </citation>
    <scope>NUCLEOTIDE SEQUENCE</scope>
    <source>
        <strain evidence="1">NBRC 10751</strain>
    </source>
</reference>
<accession>A0ACB5U1K6</accession>
<evidence type="ECO:0000313" key="2">
    <source>
        <dbReference type="Proteomes" id="UP001165064"/>
    </source>
</evidence>
<dbReference type="EMBL" id="BSXS01010454">
    <property type="protein sequence ID" value="GME98279.1"/>
    <property type="molecule type" value="Genomic_DNA"/>
</dbReference>
<comment type="caution">
    <text evidence="1">The sequence shown here is derived from an EMBL/GenBank/DDBJ whole genome shotgun (WGS) entry which is preliminary data.</text>
</comment>
<keyword evidence="2" id="KW-1185">Reference proteome</keyword>
<protein>
    <submittedName>
        <fullName evidence="1">Unnamed protein product</fullName>
    </submittedName>
</protein>
<dbReference type="Proteomes" id="UP001165064">
    <property type="component" value="Unassembled WGS sequence"/>
</dbReference>
<organism evidence="1 2">
    <name type="scientific">Ambrosiozyma monospora</name>
    <name type="common">Yeast</name>
    <name type="synonym">Endomycopsis monosporus</name>
    <dbReference type="NCBI Taxonomy" id="43982"/>
    <lineage>
        <taxon>Eukaryota</taxon>
        <taxon>Fungi</taxon>
        <taxon>Dikarya</taxon>
        <taxon>Ascomycota</taxon>
        <taxon>Saccharomycotina</taxon>
        <taxon>Pichiomycetes</taxon>
        <taxon>Pichiales</taxon>
        <taxon>Pichiaceae</taxon>
        <taxon>Ambrosiozyma</taxon>
    </lineage>
</organism>
<gene>
    <name evidence="1" type="ORF">Amon02_001044600</name>
</gene>
<sequence length="105" mass="11464">MVGRGWCNIACSKNPILRAVTIPAMIVVGQAVVTPLQQNLFPSSQAPLYSHTNGFYYSIGFTCVLIVWTGFVIPFCERKFPNSGAMTDIHRSPEDHSNESASSDA</sequence>
<proteinExistence type="predicted"/>